<reference evidence="3" key="1">
    <citation type="submission" date="2021-01" db="EMBL/GenBank/DDBJ databases">
        <title>Modified the classification status of verrucomicrobia.</title>
        <authorList>
            <person name="Feng X."/>
        </authorList>
    </citation>
    <scope>NUCLEOTIDE SEQUENCE</scope>
    <source>
        <strain evidence="3">KCTC 12986</strain>
    </source>
</reference>
<gene>
    <name evidence="3" type="ORF">JIN78_05235</name>
</gene>
<dbReference type="RefSeq" id="WP_200390893.1">
    <property type="nucleotide sequence ID" value="NZ_JAENIO010000009.1"/>
</dbReference>
<dbReference type="GO" id="GO:0050661">
    <property type="term" value="F:NADP binding"/>
    <property type="evidence" value="ECO:0007669"/>
    <property type="project" value="InterPro"/>
</dbReference>
<evidence type="ECO:0000313" key="3">
    <source>
        <dbReference type="EMBL" id="MBK1833460.1"/>
    </source>
</evidence>
<protein>
    <submittedName>
        <fullName evidence="3">Homoserine dehydrogenase</fullName>
    </submittedName>
</protein>
<dbReference type="AlphaFoldDB" id="A0A934RSK8"/>
<dbReference type="Pfam" id="PF21135">
    <property type="entry name" value="DRL_cat"/>
    <property type="match status" value="1"/>
</dbReference>
<dbReference type="InterPro" id="IPR005106">
    <property type="entry name" value="Asp/hSer_DH_NAD-bd"/>
</dbReference>
<dbReference type="PANTHER" id="PTHR37850:SF1">
    <property type="entry name" value="SAF DOMAIN PROTEIN"/>
    <property type="match status" value="1"/>
</dbReference>
<comment type="caution">
    <text evidence="3">The sequence shown here is derived from an EMBL/GenBank/DDBJ whole genome shotgun (WGS) entry which is preliminary data.</text>
</comment>
<accession>A0A934RSK8</accession>
<dbReference type="PANTHER" id="PTHR37850">
    <property type="entry name" value="STRU PROTEIN"/>
    <property type="match status" value="1"/>
</dbReference>
<feature type="domain" description="Oxidoreductase DRL-like catalytic" evidence="2">
    <location>
        <begin position="125"/>
        <end position="287"/>
    </location>
</feature>
<name>A0A934RSK8_9BACT</name>
<dbReference type="InterPro" id="IPR048423">
    <property type="entry name" value="DRL_cat"/>
</dbReference>
<keyword evidence="4" id="KW-1185">Reference proteome</keyword>
<dbReference type="Gene3D" id="3.40.50.720">
    <property type="entry name" value="NAD(P)-binding Rossmann-like Domain"/>
    <property type="match status" value="1"/>
</dbReference>
<organism evidence="3 4">
    <name type="scientific">Roseibacillus ishigakijimensis</name>
    <dbReference type="NCBI Taxonomy" id="454146"/>
    <lineage>
        <taxon>Bacteria</taxon>
        <taxon>Pseudomonadati</taxon>
        <taxon>Verrucomicrobiota</taxon>
        <taxon>Verrucomicrobiia</taxon>
        <taxon>Verrucomicrobiales</taxon>
        <taxon>Verrucomicrobiaceae</taxon>
        <taxon>Roseibacillus</taxon>
    </lineage>
</organism>
<dbReference type="InterPro" id="IPR036291">
    <property type="entry name" value="NAD(P)-bd_dom_sf"/>
</dbReference>
<feature type="domain" description="Aspartate/homoserine dehydrogenase NAD-binding" evidence="1">
    <location>
        <begin position="11"/>
        <end position="120"/>
    </location>
</feature>
<dbReference type="SUPFAM" id="SSF51735">
    <property type="entry name" value="NAD(P)-binding Rossmann-fold domains"/>
    <property type="match status" value="1"/>
</dbReference>
<evidence type="ECO:0000313" key="4">
    <source>
        <dbReference type="Proteomes" id="UP000604083"/>
    </source>
</evidence>
<proteinExistence type="predicted"/>
<dbReference type="GO" id="GO:0016491">
    <property type="term" value="F:oxidoreductase activity"/>
    <property type="evidence" value="ECO:0007669"/>
    <property type="project" value="InterPro"/>
</dbReference>
<evidence type="ECO:0000259" key="2">
    <source>
        <dbReference type="Pfam" id="PF21135"/>
    </source>
</evidence>
<dbReference type="Proteomes" id="UP000604083">
    <property type="component" value="Unassembled WGS sequence"/>
</dbReference>
<dbReference type="Pfam" id="PF03447">
    <property type="entry name" value="NAD_binding_3"/>
    <property type="match status" value="1"/>
</dbReference>
<dbReference type="EMBL" id="JAENIO010000009">
    <property type="protein sequence ID" value="MBK1833460.1"/>
    <property type="molecule type" value="Genomic_DNA"/>
</dbReference>
<sequence>MKKNLRIGIVGAGCMGRGVTLQVQATPGMSVAWVADQQAEAARSASELAPGARSGPDALAFLKNDPVDVLVECTNSIGAAAEYCLAAFAAKSHVVLMNAEVDLALGPLLSAEAERHGVSVTSDAGDQHGVLASLIAEAELMGFEIVQAGNIKGFLDRRATPESIRHEAAKRRLSATQCCAYTDGTKLHIEMAVLANALGYLPPEGGMTGPRAATVQEALTAFDFSGYGDTPRIDYLLGAEPGGGVYLVVRPRPDLPAEQAFYLNYYKLGSGPEYLLYRPYHLCHLETPKAILAAAEGRPLLTTRRQSCAVYAYAKRPLRAGQPLRHAIGSAECYGLVEPLNPRRVPITLLENESILRKDVAEDEALTWDHLDLPDCPLTTLWKKQQELLALPQP</sequence>
<evidence type="ECO:0000259" key="1">
    <source>
        <dbReference type="Pfam" id="PF03447"/>
    </source>
</evidence>